<name>A0ABQ4R281_9HYPH</name>
<sequence>MNTHSPILPPAAEPVERIALLNYATWLFYERRLLCAELYPHLGSGAERFILGENVAWDWHFREPGHRHLPQPSTRAVTVLDMVGVNWREDRDRLRDADREPVDLPDTVERPALPRSWPRVDAEVLDAASDLNNLDAAQQALLNDGEYGDAVDAPGYSELERQRDAAIKRVASARARSILGLSAKARLLQTDSVGSCAEPFDLIARSLADDLAGVEGRYFSHAPDPILAVLAACQEADRAYDVALNTGTPPGENDPPEALERRYEAHDALFAIWHGKVLKTVPCTRDGVKALARYTVDFLDRQGLDDEDARTALGLIARSPAL</sequence>
<gene>
    <name evidence="1" type="ORF">OPKNFCMD_4509</name>
</gene>
<organism evidence="1 2">
    <name type="scientific">Methylobacterium crusticola</name>
    <dbReference type="NCBI Taxonomy" id="1697972"/>
    <lineage>
        <taxon>Bacteria</taxon>
        <taxon>Pseudomonadati</taxon>
        <taxon>Pseudomonadota</taxon>
        <taxon>Alphaproteobacteria</taxon>
        <taxon>Hyphomicrobiales</taxon>
        <taxon>Methylobacteriaceae</taxon>
        <taxon>Methylobacterium</taxon>
    </lineage>
</organism>
<proteinExistence type="predicted"/>
<dbReference type="EMBL" id="BPQH01000015">
    <property type="protein sequence ID" value="GJD51751.1"/>
    <property type="molecule type" value="Genomic_DNA"/>
</dbReference>
<reference evidence="1" key="1">
    <citation type="journal article" date="2021" name="Front. Microbiol.">
        <title>Comprehensive Comparative Genomics and Phenotyping of Methylobacterium Species.</title>
        <authorList>
            <person name="Alessa O."/>
            <person name="Ogura Y."/>
            <person name="Fujitani Y."/>
            <person name="Takami H."/>
            <person name="Hayashi T."/>
            <person name="Sahin N."/>
            <person name="Tani A."/>
        </authorList>
    </citation>
    <scope>NUCLEOTIDE SEQUENCE</scope>
    <source>
        <strain evidence="1">KCTC 52305</strain>
    </source>
</reference>
<reference evidence="1" key="2">
    <citation type="submission" date="2021-08" db="EMBL/GenBank/DDBJ databases">
        <authorList>
            <person name="Tani A."/>
            <person name="Ola A."/>
            <person name="Ogura Y."/>
            <person name="Katsura K."/>
            <person name="Hayashi T."/>
        </authorList>
    </citation>
    <scope>NUCLEOTIDE SEQUENCE</scope>
    <source>
        <strain evidence="1">KCTC 52305</strain>
    </source>
</reference>
<accession>A0ABQ4R281</accession>
<evidence type="ECO:0000313" key="2">
    <source>
        <dbReference type="Proteomes" id="UP001055167"/>
    </source>
</evidence>
<comment type="caution">
    <text evidence="1">The sequence shown here is derived from an EMBL/GenBank/DDBJ whole genome shotgun (WGS) entry which is preliminary data.</text>
</comment>
<keyword evidence="2" id="KW-1185">Reference proteome</keyword>
<protein>
    <submittedName>
        <fullName evidence="1">Uncharacterized protein</fullName>
    </submittedName>
</protein>
<dbReference type="RefSeq" id="WP_238313820.1">
    <property type="nucleotide sequence ID" value="NZ_BPQH01000015.1"/>
</dbReference>
<evidence type="ECO:0000313" key="1">
    <source>
        <dbReference type="EMBL" id="GJD51751.1"/>
    </source>
</evidence>
<dbReference type="Proteomes" id="UP001055167">
    <property type="component" value="Unassembled WGS sequence"/>
</dbReference>